<comment type="similarity">
    <text evidence="3">Belongs to the SmpB family.</text>
</comment>
<evidence type="ECO:0000256" key="2">
    <source>
        <dbReference type="ARBA" id="ARBA00022884"/>
    </source>
</evidence>
<dbReference type="InterPro" id="IPR020081">
    <property type="entry name" value="SsrA-bd_prot_CS"/>
</dbReference>
<sequence>MEPYFDIFRMESIKKMASNSKQNIKSAVIAVNKRASHDYFLEQHFEAGISLQGWEVKALRAGRASIVDGYVTIKRGEIFLIGANITPLDQACTHVICDPTRTRKLLLNRREIDKLIGAVERAGYTIVPLKLYWKKSLVKLEISLARGKQSHDKRDSIKEREWKRDQARVMKKAAR</sequence>
<dbReference type="HAMAP" id="MF_00023">
    <property type="entry name" value="SmpB"/>
    <property type="match status" value="1"/>
</dbReference>
<gene>
    <name evidence="3" type="primary">smpB</name>
    <name evidence="5" type="ORF">SAMN02910344_01282</name>
</gene>
<keyword evidence="6" id="KW-1185">Reference proteome</keyword>
<comment type="subcellular location">
    <subcellularLocation>
        <location evidence="3">Cytoplasm</location>
    </subcellularLocation>
    <text evidence="3">The tmRNA-SmpB complex associates with stalled 70S ribosomes.</text>
</comment>
<comment type="function">
    <text evidence="3">Required for rescue of stalled ribosomes mediated by trans-translation. Binds to transfer-messenger RNA (tmRNA), required for stable association of tmRNA with ribosomes. tmRNA and SmpB together mimic tRNA shape, replacing the anticodon stem-loop with SmpB. tmRNA is encoded by the ssrA gene; the 2 termini fold to resemble tRNA(Ala) and it encodes a 'tag peptide', a short internal open reading frame. During trans-translation Ala-aminoacylated tmRNA acts like a tRNA, entering the A-site of stalled ribosomes, displacing the stalled mRNA. The ribosome then switches to translate the ORF on the tmRNA; the nascent peptide is terminated with the 'tag peptide' encoded by the tmRNA and targeted for degradation. The ribosome is freed to recommence translation, which seems to be the essential function of trans-translation.</text>
</comment>
<dbReference type="AlphaFoldDB" id="A0A662ZHD2"/>
<keyword evidence="1 3" id="KW-0963">Cytoplasm</keyword>
<dbReference type="PROSITE" id="PS01317">
    <property type="entry name" value="SSRP"/>
    <property type="match status" value="1"/>
</dbReference>
<dbReference type="NCBIfam" id="NF003843">
    <property type="entry name" value="PRK05422.1"/>
    <property type="match status" value="1"/>
</dbReference>
<dbReference type="Pfam" id="PF01668">
    <property type="entry name" value="SmpB"/>
    <property type="match status" value="1"/>
</dbReference>
<feature type="compositionally biased region" description="Basic and acidic residues" evidence="4">
    <location>
        <begin position="151"/>
        <end position="168"/>
    </location>
</feature>
<dbReference type="GO" id="GO:0005829">
    <property type="term" value="C:cytosol"/>
    <property type="evidence" value="ECO:0007669"/>
    <property type="project" value="TreeGrafter"/>
</dbReference>
<dbReference type="GO" id="GO:0070930">
    <property type="term" value="P:trans-translation-dependent protein tagging"/>
    <property type="evidence" value="ECO:0007669"/>
    <property type="project" value="TreeGrafter"/>
</dbReference>
<dbReference type="CDD" id="cd09294">
    <property type="entry name" value="SmpB"/>
    <property type="match status" value="1"/>
</dbReference>
<feature type="region of interest" description="Disordered" evidence="4">
    <location>
        <begin position="151"/>
        <end position="175"/>
    </location>
</feature>
<name>A0A662ZHD2_9GAMM</name>
<reference evidence="5 6" key="1">
    <citation type="submission" date="2016-10" db="EMBL/GenBank/DDBJ databases">
        <authorList>
            <person name="Varghese N."/>
            <person name="Submissions S."/>
        </authorList>
    </citation>
    <scope>NUCLEOTIDE SEQUENCE [LARGE SCALE GENOMIC DNA]</scope>
    <source>
        <strain evidence="5 6">DSM 1361</strain>
    </source>
</reference>
<dbReference type="SUPFAM" id="SSF74982">
    <property type="entry name" value="Small protein B (SmpB)"/>
    <property type="match status" value="1"/>
</dbReference>
<keyword evidence="2 3" id="KW-0694">RNA-binding</keyword>
<dbReference type="InterPro" id="IPR023620">
    <property type="entry name" value="SmpB"/>
</dbReference>
<organism evidence="5 6">
    <name type="scientific">Ruminobacter amylophilus</name>
    <dbReference type="NCBI Taxonomy" id="867"/>
    <lineage>
        <taxon>Bacteria</taxon>
        <taxon>Pseudomonadati</taxon>
        <taxon>Pseudomonadota</taxon>
        <taxon>Gammaproteobacteria</taxon>
        <taxon>Aeromonadales</taxon>
        <taxon>Succinivibrionaceae</taxon>
        <taxon>Ruminobacter</taxon>
    </lineage>
</organism>
<dbReference type="GO" id="GO:0003723">
    <property type="term" value="F:RNA binding"/>
    <property type="evidence" value="ECO:0007669"/>
    <property type="project" value="UniProtKB-UniRule"/>
</dbReference>
<dbReference type="NCBIfam" id="TIGR00086">
    <property type="entry name" value="smpB"/>
    <property type="match status" value="1"/>
</dbReference>
<evidence type="ECO:0000256" key="3">
    <source>
        <dbReference type="HAMAP-Rule" id="MF_00023"/>
    </source>
</evidence>
<dbReference type="Gene3D" id="2.40.280.10">
    <property type="match status" value="1"/>
</dbReference>
<dbReference type="InterPro" id="IPR000037">
    <property type="entry name" value="SsrA-bd_prot"/>
</dbReference>
<protein>
    <recommendedName>
        <fullName evidence="3">SsrA-binding protein</fullName>
    </recommendedName>
    <alternativeName>
        <fullName evidence="3">Small protein B</fullName>
    </alternativeName>
</protein>
<dbReference type="EMBL" id="FOXF01000020">
    <property type="protein sequence ID" value="SFP39654.1"/>
    <property type="molecule type" value="Genomic_DNA"/>
</dbReference>
<evidence type="ECO:0000313" key="5">
    <source>
        <dbReference type="EMBL" id="SFP39654.1"/>
    </source>
</evidence>
<dbReference type="PANTHER" id="PTHR30308">
    <property type="entry name" value="TMRNA-BINDING COMPONENT OF TRANS-TRANSLATION TAGGING COMPLEX"/>
    <property type="match status" value="1"/>
</dbReference>
<evidence type="ECO:0000256" key="4">
    <source>
        <dbReference type="SAM" id="MobiDB-lite"/>
    </source>
</evidence>
<dbReference type="GO" id="GO:0070929">
    <property type="term" value="P:trans-translation"/>
    <property type="evidence" value="ECO:0007669"/>
    <property type="project" value="UniProtKB-UniRule"/>
</dbReference>
<proteinExistence type="inferred from homology"/>
<dbReference type="Proteomes" id="UP000243745">
    <property type="component" value="Unassembled WGS sequence"/>
</dbReference>
<accession>A0A662ZHD2</accession>
<dbReference type="PANTHER" id="PTHR30308:SF2">
    <property type="entry name" value="SSRA-BINDING PROTEIN"/>
    <property type="match status" value="1"/>
</dbReference>
<evidence type="ECO:0000313" key="6">
    <source>
        <dbReference type="Proteomes" id="UP000243745"/>
    </source>
</evidence>
<evidence type="ECO:0000256" key="1">
    <source>
        <dbReference type="ARBA" id="ARBA00022490"/>
    </source>
</evidence>